<dbReference type="OrthoDB" id="7067274at2"/>
<organism evidence="2 3">
    <name type="scientific">Thermopolyspora flexuosa</name>
    <dbReference type="NCBI Taxonomy" id="103836"/>
    <lineage>
        <taxon>Bacteria</taxon>
        <taxon>Bacillati</taxon>
        <taxon>Actinomycetota</taxon>
        <taxon>Actinomycetes</taxon>
        <taxon>Streptosporangiales</taxon>
        <taxon>Streptosporangiaceae</taxon>
        <taxon>Thermopolyspora</taxon>
    </lineage>
</organism>
<gene>
    <name evidence="2" type="ORF">FHX40_0399</name>
</gene>
<evidence type="ECO:0000256" key="1">
    <source>
        <dbReference type="SAM" id="SignalP"/>
    </source>
</evidence>
<dbReference type="EMBL" id="VFPQ01000001">
    <property type="protein sequence ID" value="TQM73746.1"/>
    <property type="molecule type" value="Genomic_DNA"/>
</dbReference>
<accession>A0A543IT33</accession>
<reference evidence="2 3" key="1">
    <citation type="submission" date="2019-06" db="EMBL/GenBank/DDBJ databases">
        <title>Sequencing the genomes of 1000 actinobacteria strains.</title>
        <authorList>
            <person name="Klenk H.-P."/>
        </authorList>
    </citation>
    <scope>NUCLEOTIDE SEQUENCE [LARGE SCALE GENOMIC DNA]</scope>
    <source>
        <strain evidence="2 3">DSM 43186</strain>
    </source>
</reference>
<evidence type="ECO:0000313" key="3">
    <source>
        <dbReference type="Proteomes" id="UP000319213"/>
    </source>
</evidence>
<keyword evidence="3" id="KW-1185">Reference proteome</keyword>
<proteinExistence type="predicted"/>
<sequence>MTDRARPAAPGRGGTLLLLLAALALCLTTAVPVGAGTPSPAAGDGPDVGHLRARGWPVPGTLPRRLRLVLAEERRLDGRPVTGGEDTDGTYVHLGYSDGESVVSVFIQKGRLDATSLSDWHVRERFGHTIWVRDPGNVIWSSGDYVYTVLADAPADVVDAAVAALPHDAEPGLWERLARNVDRALTWMGRLG</sequence>
<dbReference type="RefSeq" id="WP_142258017.1">
    <property type="nucleotide sequence ID" value="NZ_BMPV01000004.1"/>
</dbReference>
<protein>
    <submittedName>
        <fullName evidence="2">Uncharacterized protein</fullName>
    </submittedName>
</protein>
<feature type="signal peptide" evidence="1">
    <location>
        <begin position="1"/>
        <end position="35"/>
    </location>
</feature>
<feature type="chain" id="PRO_5021717803" evidence="1">
    <location>
        <begin position="36"/>
        <end position="192"/>
    </location>
</feature>
<dbReference type="Proteomes" id="UP000319213">
    <property type="component" value="Unassembled WGS sequence"/>
</dbReference>
<name>A0A543IT33_9ACTN</name>
<evidence type="ECO:0000313" key="2">
    <source>
        <dbReference type="EMBL" id="TQM73746.1"/>
    </source>
</evidence>
<dbReference type="AlphaFoldDB" id="A0A543IT33"/>
<keyword evidence="1" id="KW-0732">Signal</keyword>
<comment type="caution">
    <text evidence="2">The sequence shown here is derived from an EMBL/GenBank/DDBJ whole genome shotgun (WGS) entry which is preliminary data.</text>
</comment>